<dbReference type="Pfam" id="PF01250">
    <property type="entry name" value="Ribosomal_S6"/>
    <property type="match status" value="1"/>
</dbReference>
<dbReference type="GO" id="GO:0070181">
    <property type="term" value="F:small ribosomal subunit rRNA binding"/>
    <property type="evidence" value="ECO:0007669"/>
    <property type="project" value="TreeGrafter"/>
</dbReference>
<evidence type="ECO:0000313" key="5">
    <source>
        <dbReference type="EMBL" id="OGL87756.1"/>
    </source>
</evidence>
<keyword evidence="3 5" id="KW-0689">Ribosomal protein</keyword>
<dbReference type="SUPFAM" id="SSF54995">
    <property type="entry name" value="Ribosomal protein S6"/>
    <property type="match status" value="1"/>
</dbReference>
<feature type="compositionally biased region" description="Basic residues" evidence="4">
    <location>
        <begin position="97"/>
        <end position="108"/>
    </location>
</feature>
<dbReference type="Proteomes" id="UP000178264">
    <property type="component" value="Unassembled WGS sequence"/>
</dbReference>
<dbReference type="HAMAP" id="MF_00360">
    <property type="entry name" value="Ribosomal_bS6"/>
    <property type="match status" value="1"/>
</dbReference>
<proteinExistence type="inferred from homology"/>
<dbReference type="PANTHER" id="PTHR21011:SF1">
    <property type="entry name" value="SMALL RIBOSOMAL SUBUNIT PROTEIN BS6M"/>
    <property type="match status" value="1"/>
</dbReference>
<sequence>MRYDLLYILPSQTEETPSDEMKNKISEYLKSINATIIRDENLGRRKLAYPIKNQRHGYYGNIIFEAESAVLPKLKEMLSLETSITRFQIVQEEHTMGKKGRRRTRPHRFTPPASTASAAPKTTEKVSFEELDKKLEELISEDIT</sequence>
<dbReference type="InterPro" id="IPR035980">
    <property type="entry name" value="Ribosomal_bS6_sf"/>
</dbReference>
<evidence type="ECO:0000313" key="6">
    <source>
        <dbReference type="Proteomes" id="UP000178264"/>
    </source>
</evidence>
<dbReference type="Gene3D" id="3.30.70.60">
    <property type="match status" value="1"/>
</dbReference>
<dbReference type="GO" id="GO:0006412">
    <property type="term" value="P:translation"/>
    <property type="evidence" value="ECO:0007669"/>
    <property type="project" value="UniProtKB-UniRule"/>
</dbReference>
<organism evidence="5 6">
    <name type="scientific">Candidatus Uhrbacteria bacterium RIFCSPLOWO2_02_FULL_49_11</name>
    <dbReference type="NCBI Taxonomy" id="1802409"/>
    <lineage>
        <taxon>Bacteria</taxon>
        <taxon>Candidatus Uhriibacteriota</taxon>
    </lineage>
</organism>
<feature type="region of interest" description="Disordered" evidence="4">
    <location>
        <begin position="93"/>
        <end position="125"/>
    </location>
</feature>
<keyword evidence="3" id="KW-0687">Ribonucleoprotein</keyword>
<gene>
    <name evidence="3" type="primary">rpsF</name>
    <name evidence="5" type="ORF">A3I42_01040</name>
</gene>
<evidence type="ECO:0000256" key="3">
    <source>
        <dbReference type="HAMAP-Rule" id="MF_00360"/>
    </source>
</evidence>
<evidence type="ECO:0000256" key="1">
    <source>
        <dbReference type="ARBA" id="ARBA00009512"/>
    </source>
</evidence>
<dbReference type="AlphaFoldDB" id="A0A1F7VB67"/>
<comment type="similarity">
    <text evidence="1 3">Belongs to the bacterial ribosomal protein bS6 family.</text>
</comment>
<accession>A0A1F7VB67</accession>
<keyword evidence="3" id="KW-0699">rRNA-binding</keyword>
<dbReference type="GO" id="GO:0003735">
    <property type="term" value="F:structural constituent of ribosome"/>
    <property type="evidence" value="ECO:0007669"/>
    <property type="project" value="InterPro"/>
</dbReference>
<name>A0A1F7VB67_9BACT</name>
<dbReference type="EMBL" id="MGER01000060">
    <property type="protein sequence ID" value="OGL87756.1"/>
    <property type="molecule type" value="Genomic_DNA"/>
</dbReference>
<dbReference type="GO" id="GO:1990904">
    <property type="term" value="C:ribonucleoprotein complex"/>
    <property type="evidence" value="ECO:0007669"/>
    <property type="project" value="UniProtKB-KW"/>
</dbReference>
<comment type="caution">
    <text evidence="5">The sequence shown here is derived from an EMBL/GenBank/DDBJ whole genome shotgun (WGS) entry which is preliminary data.</text>
</comment>
<reference evidence="5 6" key="1">
    <citation type="journal article" date="2016" name="Nat. Commun.">
        <title>Thousands of microbial genomes shed light on interconnected biogeochemical processes in an aquifer system.</title>
        <authorList>
            <person name="Anantharaman K."/>
            <person name="Brown C.T."/>
            <person name="Hug L.A."/>
            <person name="Sharon I."/>
            <person name="Castelle C.J."/>
            <person name="Probst A.J."/>
            <person name="Thomas B.C."/>
            <person name="Singh A."/>
            <person name="Wilkins M.J."/>
            <person name="Karaoz U."/>
            <person name="Brodie E.L."/>
            <person name="Williams K.H."/>
            <person name="Hubbard S.S."/>
            <person name="Banfield J.F."/>
        </authorList>
    </citation>
    <scope>NUCLEOTIDE SEQUENCE [LARGE SCALE GENOMIC DNA]</scope>
</reference>
<dbReference type="InterPro" id="IPR020814">
    <property type="entry name" value="Ribosomal_S6_plastid/chlpt"/>
</dbReference>
<comment type="function">
    <text evidence="3">Binds together with bS18 to 16S ribosomal RNA.</text>
</comment>
<dbReference type="PANTHER" id="PTHR21011">
    <property type="entry name" value="MITOCHONDRIAL 28S RIBOSOMAL PROTEIN S6"/>
    <property type="match status" value="1"/>
</dbReference>
<evidence type="ECO:0000256" key="2">
    <source>
        <dbReference type="ARBA" id="ARBA00035294"/>
    </source>
</evidence>
<keyword evidence="3" id="KW-0694">RNA-binding</keyword>
<dbReference type="InterPro" id="IPR000529">
    <property type="entry name" value="Ribosomal_bS6"/>
</dbReference>
<evidence type="ECO:0000256" key="4">
    <source>
        <dbReference type="SAM" id="MobiDB-lite"/>
    </source>
</evidence>
<dbReference type="InterPro" id="IPR014717">
    <property type="entry name" value="Transl_elong_EF1B/ribsomal_bS6"/>
</dbReference>
<feature type="compositionally biased region" description="Low complexity" evidence="4">
    <location>
        <begin position="110"/>
        <end position="121"/>
    </location>
</feature>
<dbReference type="NCBIfam" id="TIGR00166">
    <property type="entry name" value="S6"/>
    <property type="match status" value="1"/>
</dbReference>
<dbReference type="GO" id="GO:0005737">
    <property type="term" value="C:cytoplasm"/>
    <property type="evidence" value="ECO:0007669"/>
    <property type="project" value="UniProtKB-ARBA"/>
</dbReference>
<dbReference type="GO" id="GO:0005840">
    <property type="term" value="C:ribosome"/>
    <property type="evidence" value="ECO:0007669"/>
    <property type="project" value="UniProtKB-KW"/>
</dbReference>
<dbReference type="CDD" id="cd00473">
    <property type="entry name" value="bS6"/>
    <property type="match status" value="1"/>
</dbReference>
<protein>
    <recommendedName>
        <fullName evidence="2 3">Small ribosomal subunit protein bS6</fullName>
    </recommendedName>
</protein>